<accession>E0VYQ1</accession>
<dbReference type="EMBL" id="AAZO01006280">
    <property type="status" value="NOT_ANNOTATED_CDS"/>
    <property type="molecule type" value="Genomic_DNA"/>
</dbReference>
<name>E0VYQ1_PEDHC</name>
<dbReference type="RefSeq" id="XP_002431245.1">
    <property type="nucleotide sequence ID" value="XM_002431200.1"/>
</dbReference>
<dbReference type="VEuPathDB" id="VectorBase:PHUM516600"/>
<gene>
    <name evidence="2" type="primary">8233236</name>
    <name evidence="1" type="ORF">Phum_PHUM516600</name>
</gene>
<dbReference type="HOGENOM" id="CLU_2087706_0_0_1"/>
<evidence type="ECO:0000313" key="3">
    <source>
        <dbReference type="Proteomes" id="UP000009046"/>
    </source>
</evidence>
<dbReference type="EMBL" id="DS235846">
    <property type="protein sequence ID" value="EEB18507.1"/>
    <property type="molecule type" value="Genomic_DNA"/>
</dbReference>
<dbReference type="InParanoid" id="E0VYQ1"/>
<keyword evidence="3" id="KW-1185">Reference proteome</keyword>
<dbReference type="AlphaFoldDB" id="E0VYQ1"/>
<evidence type="ECO:0000313" key="2">
    <source>
        <dbReference type="EnsemblMetazoa" id="PHUM516600-PA"/>
    </source>
</evidence>
<dbReference type="GeneID" id="8233236"/>
<dbReference type="Proteomes" id="UP000009046">
    <property type="component" value="Unassembled WGS sequence"/>
</dbReference>
<sequence length="117" mass="13218">MRGDGEGDRKTKQKKRINIVMWRLLMCNQVNSSPVVPLVEPIPKNGPGIKVLVNPSDAGKIIPINGTPKGKEISSTISNNTPPRINNVRTNSEKFLNETKRSKIFFYKFFFVSLIYN</sequence>
<reference evidence="1" key="2">
    <citation type="submission" date="2007-04" db="EMBL/GenBank/DDBJ databases">
        <title>The genome of the human body louse.</title>
        <authorList>
            <consortium name="The Human Body Louse Genome Consortium"/>
            <person name="Kirkness E."/>
            <person name="Walenz B."/>
            <person name="Hass B."/>
            <person name="Bruggner R."/>
            <person name="Strausberg R."/>
        </authorList>
    </citation>
    <scope>NUCLEOTIDE SEQUENCE</scope>
    <source>
        <strain evidence="1">USDA</strain>
    </source>
</reference>
<dbReference type="KEGG" id="phu:Phum_PHUM516600"/>
<protein>
    <submittedName>
        <fullName evidence="1 2">Uncharacterized protein</fullName>
    </submittedName>
</protein>
<evidence type="ECO:0000313" key="1">
    <source>
        <dbReference type="EMBL" id="EEB18507.1"/>
    </source>
</evidence>
<proteinExistence type="predicted"/>
<dbReference type="EnsemblMetazoa" id="PHUM516600-RA">
    <property type="protein sequence ID" value="PHUM516600-PA"/>
    <property type="gene ID" value="PHUM516600"/>
</dbReference>
<organism>
    <name type="scientific">Pediculus humanus subsp. corporis</name>
    <name type="common">Body louse</name>
    <dbReference type="NCBI Taxonomy" id="121224"/>
    <lineage>
        <taxon>Eukaryota</taxon>
        <taxon>Metazoa</taxon>
        <taxon>Ecdysozoa</taxon>
        <taxon>Arthropoda</taxon>
        <taxon>Hexapoda</taxon>
        <taxon>Insecta</taxon>
        <taxon>Pterygota</taxon>
        <taxon>Neoptera</taxon>
        <taxon>Paraneoptera</taxon>
        <taxon>Psocodea</taxon>
        <taxon>Troctomorpha</taxon>
        <taxon>Phthiraptera</taxon>
        <taxon>Anoplura</taxon>
        <taxon>Pediculidae</taxon>
        <taxon>Pediculus</taxon>
    </lineage>
</organism>
<dbReference type="CTD" id="8233236"/>
<reference evidence="2" key="3">
    <citation type="submission" date="2021-02" db="UniProtKB">
        <authorList>
            <consortium name="EnsemblMetazoa"/>
        </authorList>
    </citation>
    <scope>IDENTIFICATION</scope>
    <source>
        <strain evidence="2">USDA</strain>
    </source>
</reference>
<reference evidence="1" key="1">
    <citation type="submission" date="2007-04" db="EMBL/GenBank/DDBJ databases">
        <title>Annotation of Pediculus humanus corporis strain USDA.</title>
        <authorList>
            <person name="Kirkness E."/>
            <person name="Hannick L."/>
            <person name="Hass B."/>
            <person name="Bruggner R."/>
            <person name="Lawson D."/>
            <person name="Bidwell S."/>
            <person name="Joardar V."/>
            <person name="Caler E."/>
            <person name="Walenz B."/>
            <person name="Inman J."/>
            <person name="Schobel S."/>
            <person name="Galinsky K."/>
            <person name="Amedeo P."/>
            <person name="Strausberg R."/>
        </authorList>
    </citation>
    <scope>NUCLEOTIDE SEQUENCE</scope>
    <source>
        <strain evidence="1">USDA</strain>
    </source>
</reference>